<organism evidence="3">
    <name type="scientific">Lygus hesperus</name>
    <name type="common">Western plant bug</name>
    <dbReference type="NCBI Taxonomy" id="30085"/>
    <lineage>
        <taxon>Eukaryota</taxon>
        <taxon>Metazoa</taxon>
        <taxon>Ecdysozoa</taxon>
        <taxon>Arthropoda</taxon>
        <taxon>Hexapoda</taxon>
        <taxon>Insecta</taxon>
        <taxon>Pterygota</taxon>
        <taxon>Neoptera</taxon>
        <taxon>Paraneoptera</taxon>
        <taxon>Hemiptera</taxon>
        <taxon>Heteroptera</taxon>
        <taxon>Panheteroptera</taxon>
        <taxon>Cimicomorpha</taxon>
        <taxon>Miridae</taxon>
        <taxon>Mirini</taxon>
        <taxon>Lygus</taxon>
    </lineage>
</organism>
<dbReference type="GO" id="GO:0005886">
    <property type="term" value="C:plasma membrane"/>
    <property type="evidence" value="ECO:0007669"/>
    <property type="project" value="TreeGrafter"/>
</dbReference>
<feature type="transmembrane region" description="Helical" evidence="2">
    <location>
        <begin position="155"/>
        <end position="177"/>
    </location>
</feature>
<feature type="transmembrane region" description="Helical" evidence="2">
    <location>
        <begin position="52"/>
        <end position="75"/>
    </location>
</feature>
<proteinExistence type="inferred from homology"/>
<evidence type="ECO:0000313" key="4">
    <source>
        <dbReference type="EMBL" id="JAQ05461.1"/>
    </source>
</evidence>
<gene>
    <name evidence="3" type="primary">MFSD12_1</name>
    <name evidence="4" type="synonym">MFSD12_3</name>
    <name evidence="3" type="ORF">CM83_19702</name>
    <name evidence="4" type="ORF">g.30801</name>
</gene>
<dbReference type="CDD" id="cd17491">
    <property type="entry name" value="MFS_MFSD12"/>
    <property type="match status" value="1"/>
</dbReference>
<feature type="transmembrane region" description="Helical" evidence="2">
    <location>
        <begin position="87"/>
        <end position="107"/>
    </location>
</feature>
<keyword evidence="2" id="KW-0812">Transmembrane</keyword>
<evidence type="ECO:0000256" key="1">
    <source>
        <dbReference type="ARBA" id="ARBA00008335"/>
    </source>
</evidence>
<evidence type="ECO:0000256" key="2">
    <source>
        <dbReference type="SAM" id="Phobius"/>
    </source>
</evidence>
<feature type="transmembrane region" description="Helical" evidence="2">
    <location>
        <begin position="307"/>
        <end position="325"/>
    </location>
</feature>
<reference evidence="3" key="1">
    <citation type="journal article" date="2014" name="PLoS ONE">
        <title>Transcriptome-Based Identification of ABC Transporters in the Western Tarnished Plant Bug Lygus hesperus.</title>
        <authorList>
            <person name="Hull J.J."/>
            <person name="Chaney K."/>
            <person name="Geib S.M."/>
            <person name="Fabrick J.A."/>
            <person name="Brent C.S."/>
            <person name="Walsh D."/>
            <person name="Lavine L.C."/>
        </authorList>
    </citation>
    <scope>NUCLEOTIDE SEQUENCE</scope>
</reference>
<feature type="transmembrane region" description="Helical" evidence="2">
    <location>
        <begin position="119"/>
        <end position="143"/>
    </location>
</feature>
<dbReference type="Pfam" id="PF13347">
    <property type="entry name" value="MFS_2"/>
    <property type="match status" value="1"/>
</dbReference>
<sequence>MMKETFPLLTPKPVTLVQKIGYGLGHIQNDLSASMWFSYTLGFLKLVTSNNVLSGILIMTGQLLDAVATPIAGYILDRTNNKKKWHFFGSIASCGSFPLIYTVCTLCNQDSTWEGLFRGVFIAVFQISWAFVQISHLSILPLLTKNINEKSELTAYRYAASMIANIILYLITLYCFYGTTTGETTLFSASDNQRFFEIAVSITAIGLLTSTAFHLIIKTKEPTIEGTNTRKVVSCLATNGDIFKVAAIYTSSRLYINATIEYMVLYLNETVLSNKETIATIPLTMFALSALTSLFFKHVIRVNNQKITFVIGWIFCIAGCLTIFMRNGRSDDVMDLFIASALFGTGSALTLVVSLSFAANMATTEGKEGFVFSTVTFADKAMNGIAVLSIEYLKCEDPILCESYYKNVMVFFNGCVITVGLIFVCFMPLRITEFNSTRQIQI</sequence>
<comment type="similarity">
    <text evidence="1">Belongs to the major facilitator superfamily.</text>
</comment>
<reference evidence="3" key="2">
    <citation type="submission" date="2014-07" db="EMBL/GenBank/DDBJ databases">
        <authorList>
            <person name="Hull J."/>
        </authorList>
    </citation>
    <scope>NUCLEOTIDE SEQUENCE</scope>
</reference>
<dbReference type="InterPro" id="IPR036259">
    <property type="entry name" value="MFS_trans_sf"/>
</dbReference>
<dbReference type="AlphaFoldDB" id="A0A0A9X5N4"/>
<feature type="transmembrane region" description="Helical" evidence="2">
    <location>
        <begin position="337"/>
        <end position="358"/>
    </location>
</feature>
<name>A0A0A9X5N4_LYGHE</name>
<accession>A0A0A9X5N4</accession>
<dbReference type="GO" id="GO:0015293">
    <property type="term" value="F:symporter activity"/>
    <property type="evidence" value="ECO:0007669"/>
    <property type="project" value="InterPro"/>
</dbReference>
<dbReference type="EMBL" id="GDHC01013168">
    <property type="protein sequence ID" value="JAQ05461.1"/>
    <property type="molecule type" value="Transcribed_RNA"/>
</dbReference>
<dbReference type="InterPro" id="IPR039672">
    <property type="entry name" value="MFS_2"/>
</dbReference>
<dbReference type="EMBL" id="GBHO01027577">
    <property type="protein sequence ID" value="JAG16027.1"/>
    <property type="molecule type" value="Transcribed_RNA"/>
</dbReference>
<keyword evidence="2" id="KW-0472">Membrane</keyword>
<dbReference type="SUPFAM" id="SSF103473">
    <property type="entry name" value="MFS general substrate transporter"/>
    <property type="match status" value="1"/>
</dbReference>
<dbReference type="Gene3D" id="1.20.1250.20">
    <property type="entry name" value="MFS general substrate transporter like domains"/>
    <property type="match status" value="2"/>
</dbReference>
<feature type="transmembrane region" description="Helical" evidence="2">
    <location>
        <begin position="198"/>
        <end position="217"/>
    </location>
</feature>
<reference evidence="4" key="3">
    <citation type="journal article" date="2016" name="Gigascience">
        <title>De novo construction of an expanded transcriptome assembly for the western tarnished plant bug, Lygus hesperus.</title>
        <authorList>
            <person name="Tassone E.E."/>
            <person name="Geib S.M."/>
            <person name="Hall B."/>
            <person name="Fabrick J.A."/>
            <person name="Brent C.S."/>
            <person name="Hull J.J."/>
        </authorList>
    </citation>
    <scope>NUCLEOTIDE SEQUENCE</scope>
</reference>
<feature type="transmembrane region" description="Helical" evidence="2">
    <location>
        <begin position="410"/>
        <end position="429"/>
    </location>
</feature>
<dbReference type="GO" id="GO:0008643">
    <property type="term" value="P:carbohydrate transport"/>
    <property type="evidence" value="ECO:0007669"/>
    <property type="project" value="InterPro"/>
</dbReference>
<evidence type="ECO:0000313" key="3">
    <source>
        <dbReference type="EMBL" id="JAG16027.1"/>
    </source>
</evidence>
<keyword evidence="2" id="KW-1133">Transmembrane helix</keyword>
<protein>
    <submittedName>
        <fullName evidence="3">Major facilitator superfamily domain-containing protein 12</fullName>
    </submittedName>
</protein>
<feature type="transmembrane region" description="Helical" evidence="2">
    <location>
        <begin position="277"/>
        <end position="295"/>
    </location>
</feature>
<feature type="transmembrane region" description="Helical" evidence="2">
    <location>
        <begin position="370"/>
        <end position="390"/>
    </location>
</feature>
<dbReference type="PANTHER" id="PTHR11328:SF49">
    <property type="entry name" value="MAJOR FACILITATOR SUPERFAMILY DOMAIN-CONTAINING PROTEIN 12-LIKE PROTEIN"/>
    <property type="match status" value="1"/>
</dbReference>
<dbReference type="PANTHER" id="PTHR11328">
    <property type="entry name" value="MAJOR FACILITATOR SUPERFAMILY DOMAIN-CONTAINING PROTEIN"/>
    <property type="match status" value="1"/>
</dbReference>